<evidence type="ECO:0000313" key="2">
    <source>
        <dbReference type="Proteomes" id="UP001251528"/>
    </source>
</evidence>
<accession>A0AAJ0FXS0</accession>
<organism evidence="1 2">
    <name type="scientific">Conoideocrella luteorostrata</name>
    <dbReference type="NCBI Taxonomy" id="1105319"/>
    <lineage>
        <taxon>Eukaryota</taxon>
        <taxon>Fungi</taxon>
        <taxon>Dikarya</taxon>
        <taxon>Ascomycota</taxon>
        <taxon>Pezizomycotina</taxon>
        <taxon>Sordariomycetes</taxon>
        <taxon>Hypocreomycetidae</taxon>
        <taxon>Hypocreales</taxon>
        <taxon>Clavicipitaceae</taxon>
        <taxon>Conoideocrella</taxon>
    </lineage>
</organism>
<protein>
    <submittedName>
        <fullName evidence="1">Uncharacterized protein</fullName>
    </submittedName>
</protein>
<sequence>MRFSIVPSQILLPQSSVKLGRFITNVEYPHQHHHDPQLEPTTLATARSAYTGEHHAASAAGIRSALTSLLSSSFSKGTKMKVCVATNHFKTYTLDNSEAWFDKATRLPATRSWIEQAIDQGHSIFLIVGFHTITDASIRQESMAGKRAGGHVQVPVSLSSAAVGAVAPLGGIVDPSVDFQRQGLDGEQSYFVAPGEQVCAIEYRKIRHAWLSSKHIDKSRLSDVRQWPTMERMRDEEDGEDDIVQVVLEDVDDLDGDWDKHVVEDETLFIPSFIRGN</sequence>
<comment type="caution">
    <text evidence="1">The sequence shown here is derived from an EMBL/GenBank/DDBJ whole genome shotgun (WGS) entry which is preliminary data.</text>
</comment>
<name>A0AAJ0FXS0_9HYPO</name>
<dbReference type="Proteomes" id="UP001251528">
    <property type="component" value="Unassembled WGS sequence"/>
</dbReference>
<dbReference type="AlphaFoldDB" id="A0AAJ0FXS0"/>
<gene>
    <name evidence="1" type="ORF">QQS21_002008</name>
</gene>
<dbReference type="EMBL" id="JASWJB010000022">
    <property type="protein sequence ID" value="KAK2612043.1"/>
    <property type="molecule type" value="Genomic_DNA"/>
</dbReference>
<keyword evidence="2" id="KW-1185">Reference proteome</keyword>
<proteinExistence type="predicted"/>
<reference evidence="1" key="1">
    <citation type="submission" date="2023-06" db="EMBL/GenBank/DDBJ databases">
        <title>Conoideocrella luteorostrata (Hypocreales: Clavicipitaceae), a potential biocontrol fungus for elongate hemlock scale in United States Christmas tree production areas.</title>
        <authorList>
            <person name="Barrett H."/>
            <person name="Lovett B."/>
            <person name="Macias A.M."/>
            <person name="Stajich J.E."/>
            <person name="Kasson M.T."/>
        </authorList>
    </citation>
    <scope>NUCLEOTIDE SEQUENCE</scope>
    <source>
        <strain evidence="1">ARSEF 14590</strain>
    </source>
</reference>
<evidence type="ECO:0000313" key="1">
    <source>
        <dbReference type="EMBL" id="KAK2612043.1"/>
    </source>
</evidence>